<feature type="transmembrane region" description="Helical" evidence="6">
    <location>
        <begin position="72"/>
        <end position="92"/>
    </location>
</feature>
<keyword evidence="3 6" id="KW-1133">Transmembrane helix</keyword>
<feature type="transmembrane region" description="Helical" evidence="6">
    <location>
        <begin position="164"/>
        <end position="186"/>
    </location>
</feature>
<dbReference type="Ensembl" id="ENSHCOT00000021890.1">
    <property type="protein sequence ID" value="ENSHCOP00000026573.1"/>
    <property type="gene ID" value="ENSHCOG00000017642.1"/>
</dbReference>
<dbReference type="Proteomes" id="UP000264820">
    <property type="component" value="Unplaced"/>
</dbReference>
<organism evidence="8 9">
    <name type="scientific">Hippocampus comes</name>
    <name type="common">Tiger tail seahorse</name>
    <dbReference type="NCBI Taxonomy" id="109280"/>
    <lineage>
        <taxon>Eukaryota</taxon>
        <taxon>Metazoa</taxon>
        <taxon>Chordata</taxon>
        <taxon>Craniata</taxon>
        <taxon>Vertebrata</taxon>
        <taxon>Euteleostomi</taxon>
        <taxon>Actinopterygii</taxon>
        <taxon>Neopterygii</taxon>
        <taxon>Teleostei</taxon>
        <taxon>Neoteleostei</taxon>
        <taxon>Acanthomorphata</taxon>
        <taxon>Syngnathiaria</taxon>
        <taxon>Syngnathiformes</taxon>
        <taxon>Syngnathoidei</taxon>
        <taxon>Syngnathidae</taxon>
        <taxon>Hippocampus</taxon>
    </lineage>
</organism>
<evidence type="ECO:0000256" key="3">
    <source>
        <dbReference type="ARBA" id="ARBA00022989"/>
    </source>
</evidence>
<evidence type="ECO:0000256" key="2">
    <source>
        <dbReference type="ARBA" id="ARBA00022692"/>
    </source>
</evidence>
<evidence type="ECO:0000256" key="1">
    <source>
        <dbReference type="ARBA" id="ARBA00004141"/>
    </source>
</evidence>
<evidence type="ECO:0000313" key="8">
    <source>
        <dbReference type="Ensembl" id="ENSHCOP00000026573.1"/>
    </source>
</evidence>
<accession>A0A3Q2ZJI1</accession>
<feature type="transmembrane region" description="Helical" evidence="6">
    <location>
        <begin position="207"/>
        <end position="226"/>
    </location>
</feature>
<dbReference type="SMART" id="SM00724">
    <property type="entry name" value="TLC"/>
    <property type="match status" value="1"/>
</dbReference>
<evidence type="ECO:0000256" key="6">
    <source>
        <dbReference type="SAM" id="Phobius"/>
    </source>
</evidence>
<dbReference type="PANTHER" id="PTHR13439">
    <property type="entry name" value="CT120 PROTEIN"/>
    <property type="match status" value="1"/>
</dbReference>
<sequence length="291" mass="34005">SNHVTVHFYPHPSDLPPSNSTSQAMLEFRFQLIGLCFGFYASVLLFFHLLSSTLSHVYNTLQAKQKFYWNHLATRSVFGIQSLVAGLTALTWDSEFSRDIMRGQENWSWSMIFTTAGYFLFENVAFHTYNLVFRSFDLALAIHHLYALSVFFCLAFISDSGGHYVPVVALLLEMSTPFICISWMLQKVGWGKSQLWKANQWVMIHTFHIRMVVTYYIWWVCLSHWAAVNNNYPLTLRLIFYIGLTLLTVIINPFWTYKKTMQLFNSLAWNFDHKMEPFQHESGKIHIHISL</sequence>
<feature type="transmembrane region" description="Helical" evidence="6">
    <location>
        <begin position="238"/>
        <end position="257"/>
    </location>
</feature>
<dbReference type="InterPro" id="IPR006634">
    <property type="entry name" value="TLC-dom"/>
</dbReference>
<evidence type="ECO:0000259" key="7">
    <source>
        <dbReference type="PROSITE" id="PS50922"/>
    </source>
</evidence>
<comment type="subcellular location">
    <subcellularLocation>
        <location evidence="1">Membrane</location>
        <topology evidence="1">Multi-pass membrane protein</topology>
    </subcellularLocation>
</comment>
<dbReference type="GO" id="GO:0005783">
    <property type="term" value="C:endoplasmic reticulum"/>
    <property type="evidence" value="ECO:0007669"/>
    <property type="project" value="TreeGrafter"/>
</dbReference>
<feature type="transmembrane region" description="Helical" evidence="6">
    <location>
        <begin position="30"/>
        <end position="51"/>
    </location>
</feature>
<proteinExistence type="predicted"/>
<protein>
    <submittedName>
        <fullName evidence="8">CLN8 transmembrane ER and ERGIC protein</fullName>
    </submittedName>
</protein>
<feature type="domain" description="TLC" evidence="7">
    <location>
        <begin position="67"/>
        <end position="268"/>
    </location>
</feature>
<dbReference type="GO" id="GO:0097001">
    <property type="term" value="F:ceramide binding"/>
    <property type="evidence" value="ECO:0007669"/>
    <property type="project" value="TreeGrafter"/>
</dbReference>
<dbReference type="GeneTree" id="ENSGT01010000222313"/>
<dbReference type="Pfam" id="PF03798">
    <property type="entry name" value="TRAM_LAG1_CLN8"/>
    <property type="match status" value="1"/>
</dbReference>
<dbReference type="PROSITE" id="PS50922">
    <property type="entry name" value="TLC"/>
    <property type="match status" value="1"/>
</dbReference>
<dbReference type="OMA" id="LNPYWIF"/>
<keyword evidence="4 5" id="KW-0472">Membrane</keyword>
<feature type="transmembrane region" description="Helical" evidence="6">
    <location>
        <begin position="107"/>
        <end position="126"/>
    </location>
</feature>
<reference evidence="8" key="2">
    <citation type="submission" date="2025-09" db="UniProtKB">
        <authorList>
            <consortium name="Ensembl"/>
        </authorList>
    </citation>
    <scope>IDENTIFICATION</scope>
</reference>
<dbReference type="AlphaFoldDB" id="A0A3Q2ZJI1"/>
<dbReference type="STRING" id="109280.ENSHCOP00000026573"/>
<evidence type="ECO:0000256" key="4">
    <source>
        <dbReference type="ARBA" id="ARBA00023136"/>
    </source>
</evidence>
<dbReference type="GO" id="GO:0006644">
    <property type="term" value="P:phospholipid metabolic process"/>
    <property type="evidence" value="ECO:0007669"/>
    <property type="project" value="TreeGrafter"/>
</dbReference>
<dbReference type="GO" id="GO:0016020">
    <property type="term" value="C:membrane"/>
    <property type="evidence" value="ECO:0007669"/>
    <property type="project" value="UniProtKB-SubCell"/>
</dbReference>
<keyword evidence="2 5" id="KW-0812">Transmembrane</keyword>
<dbReference type="GO" id="GO:0007399">
    <property type="term" value="P:nervous system development"/>
    <property type="evidence" value="ECO:0007669"/>
    <property type="project" value="TreeGrafter"/>
</dbReference>
<evidence type="ECO:0000313" key="9">
    <source>
        <dbReference type="Proteomes" id="UP000264820"/>
    </source>
</evidence>
<dbReference type="InterPro" id="IPR050846">
    <property type="entry name" value="TLCD"/>
</dbReference>
<name>A0A3Q2ZJI1_HIPCM</name>
<feature type="transmembrane region" description="Helical" evidence="6">
    <location>
        <begin position="138"/>
        <end position="158"/>
    </location>
</feature>
<dbReference type="PANTHER" id="PTHR13439:SF7">
    <property type="entry name" value="PROTEIN CLN8"/>
    <property type="match status" value="1"/>
</dbReference>
<reference evidence="8" key="1">
    <citation type="submission" date="2025-08" db="UniProtKB">
        <authorList>
            <consortium name="Ensembl"/>
        </authorList>
    </citation>
    <scope>IDENTIFICATION</scope>
</reference>
<dbReference type="GO" id="GO:0055088">
    <property type="term" value="P:lipid homeostasis"/>
    <property type="evidence" value="ECO:0007669"/>
    <property type="project" value="TreeGrafter"/>
</dbReference>
<keyword evidence="9" id="KW-1185">Reference proteome</keyword>
<evidence type="ECO:0000256" key="5">
    <source>
        <dbReference type="PROSITE-ProRule" id="PRU00205"/>
    </source>
</evidence>